<gene>
    <name evidence="2" type="ORF">AVDCRST_MAG13-2070</name>
</gene>
<organism evidence="2">
    <name type="scientific">uncultured Solirubrobacteraceae bacterium</name>
    <dbReference type="NCBI Taxonomy" id="1162706"/>
    <lineage>
        <taxon>Bacteria</taxon>
        <taxon>Bacillati</taxon>
        <taxon>Actinomycetota</taxon>
        <taxon>Thermoleophilia</taxon>
        <taxon>Solirubrobacterales</taxon>
        <taxon>Solirubrobacteraceae</taxon>
        <taxon>environmental samples</taxon>
    </lineage>
</organism>
<dbReference type="EMBL" id="CADCVO010000330">
    <property type="protein sequence ID" value="CAA9497659.1"/>
    <property type="molecule type" value="Genomic_DNA"/>
</dbReference>
<feature type="non-terminal residue" evidence="2">
    <location>
        <position position="266"/>
    </location>
</feature>
<dbReference type="AlphaFoldDB" id="A0A6J4SN44"/>
<protein>
    <submittedName>
        <fullName evidence="2">Uncharacterized protein</fullName>
    </submittedName>
</protein>
<feature type="compositionally biased region" description="Basic and acidic residues" evidence="1">
    <location>
        <begin position="227"/>
        <end position="266"/>
    </location>
</feature>
<evidence type="ECO:0000256" key="1">
    <source>
        <dbReference type="SAM" id="MobiDB-lite"/>
    </source>
</evidence>
<sequence length="266" mass="29494">GAHVARGPAGLDRVVRRDREVLRADPRPGRVPARLPLLGRGAAPGRHPHPLLDPRHLGPGVHHRPAVRDRGGVLHALGRRAGLRRRLLGLVRPARARPLRVRLHDGREGRDRHRRGARLHADLGRDRRPRGHGHRLGAVPLRHPAARGVARPALHVHGGRRGGLLRELPGRGGADRRGLLGRVLPDLLALPEPAGLPLLPDQGDGHGHGHRARRLLLRLQRPRRAGGGRDRHREVHGPEHRVRAPHRDARHPDLLGREPARPHRRL</sequence>
<accession>A0A6J4SN44</accession>
<reference evidence="2" key="1">
    <citation type="submission" date="2020-02" db="EMBL/GenBank/DDBJ databases">
        <authorList>
            <person name="Meier V. D."/>
        </authorList>
    </citation>
    <scope>NUCLEOTIDE SEQUENCE</scope>
    <source>
        <strain evidence="2">AVDCRST_MAG13</strain>
    </source>
</reference>
<feature type="region of interest" description="Disordered" evidence="1">
    <location>
        <begin position="220"/>
        <end position="266"/>
    </location>
</feature>
<proteinExistence type="predicted"/>
<evidence type="ECO:0000313" key="2">
    <source>
        <dbReference type="EMBL" id="CAA9497659.1"/>
    </source>
</evidence>
<feature type="non-terminal residue" evidence="2">
    <location>
        <position position="1"/>
    </location>
</feature>
<name>A0A6J4SN44_9ACTN</name>
<feature type="region of interest" description="Disordered" evidence="1">
    <location>
        <begin position="25"/>
        <end position="69"/>
    </location>
</feature>